<dbReference type="SUPFAM" id="SSF55729">
    <property type="entry name" value="Acyl-CoA N-acyltransferases (Nat)"/>
    <property type="match status" value="1"/>
</dbReference>
<dbReference type="AlphaFoldDB" id="A0A1G2LTK6"/>
<dbReference type="PROSITE" id="PS51186">
    <property type="entry name" value="GNAT"/>
    <property type="match status" value="1"/>
</dbReference>
<dbReference type="Gene3D" id="3.40.630.30">
    <property type="match status" value="1"/>
</dbReference>
<comment type="caution">
    <text evidence="2">The sequence shown here is derived from an EMBL/GenBank/DDBJ whole genome shotgun (WGS) entry which is preliminary data.</text>
</comment>
<dbReference type="PANTHER" id="PTHR43072">
    <property type="entry name" value="N-ACETYLTRANSFERASE"/>
    <property type="match status" value="1"/>
</dbReference>
<protein>
    <recommendedName>
        <fullName evidence="1">N-acetyltransferase domain-containing protein</fullName>
    </recommendedName>
</protein>
<evidence type="ECO:0000313" key="2">
    <source>
        <dbReference type="EMBL" id="OHA14179.1"/>
    </source>
</evidence>
<proteinExistence type="predicted"/>
<dbReference type="PANTHER" id="PTHR43072:SF60">
    <property type="entry name" value="L-2,4-DIAMINOBUTYRIC ACID ACETYLTRANSFERASE"/>
    <property type="match status" value="1"/>
</dbReference>
<dbReference type="InterPro" id="IPR016181">
    <property type="entry name" value="Acyl_CoA_acyltransferase"/>
</dbReference>
<dbReference type="GO" id="GO:0016747">
    <property type="term" value="F:acyltransferase activity, transferring groups other than amino-acyl groups"/>
    <property type="evidence" value="ECO:0007669"/>
    <property type="project" value="InterPro"/>
</dbReference>
<evidence type="ECO:0000259" key="1">
    <source>
        <dbReference type="PROSITE" id="PS51186"/>
    </source>
</evidence>
<dbReference type="Proteomes" id="UP000177171">
    <property type="component" value="Unassembled WGS sequence"/>
</dbReference>
<gene>
    <name evidence="2" type="ORF">A3G49_02980</name>
</gene>
<dbReference type="EMBL" id="MHQY01000013">
    <property type="protein sequence ID" value="OHA14179.1"/>
    <property type="molecule type" value="Genomic_DNA"/>
</dbReference>
<reference evidence="2 3" key="1">
    <citation type="journal article" date="2016" name="Nat. Commun.">
        <title>Thousands of microbial genomes shed light on interconnected biogeochemical processes in an aquifer system.</title>
        <authorList>
            <person name="Anantharaman K."/>
            <person name="Brown C.T."/>
            <person name="Hug L.A."/>
            <person name="Sharon I."/>
            <person name="Castelle C.J."/>
            <person name="Probst A.J."/>
            <person name="Thomas B.C."/>
            <person name="Singh A."/>
            <person name="Wilkins M.J."/>
            <person name="Karaoz U."/>
            <person name="Brodie E.L."/>
            <person name="Williams K.H."/>
            <person name="Hubbard S.S."/>
            <person name="Banfield J.F."/>
        </authorList>
    </citation>
    <scope>NUCLEOTIDE SEQUENCE [LARGE SCALE GENOMIC DNA]</scope>
</reference>
<feature type="domain" description="N-acetyltransferase" evidence="1">
    <location>
        <begin position="1"/>
        <end position="157"/>
    </location>
</feature>
<evidence type="ECO:0000313" key="3">
    <source>
        <dbReference type="Proteomes" id="UP000177171"/>
    </source>
</evidence>
<name>A0A1G2LTK6_9BACT</name>
<dbReference type="CDD" id="cd04301">
    <property type="entry name" value="NAT_SF"/>
    <property type="match status" value="1"/>
</dbReference>
<organism evidence="2 3">
    <name type="scientific">Candidatus Sungbacteria bacterium RIFCSPLOWO2_12_FULL_41_11</name>
    <dbReference type="NCBI Taxonomy" id="1802286"/>
    <lineage>
        <taxon>Bacteria</taxon>
        <taxon>Candidatus Sungiibacteriota</taxon>
    </lineage>
</organism>
<sequence length="157" mass="18597">MIIREYKNTDREKLLKCIIELQDFERMLESDRLEGKRMAEKYLEYLLRERGKDKQWIFVAEEDNEVVGFISLWIEVDPEAALAVKNHTYMYISDLVVLLQYRNRGIGEALMKKAEELTASKDIEHIKVYVLAKNTKATNFYHKAGYRDYEIGLIKEP</sequence>
<accession>A0A1G2LTK6</accession>
<dbReference type="Pfam" id="PF00583">
    <property type="entry name" value="Acetyltransf_1"/>
    <property type="match status" value="1"/>
</dbReference>
<dbReference type="InterPro" id="IPR000182">
    <property type="entry name" value="GNAT_dom"/>
</dbReference>